<sequence length="313" mass="33295">MVPLDLLRPGDSPRTTENAEHIRRLADDSVQFPPILVHRASMRIIDGHHRAKAAALRGRDEVEVLLVDGDDDAVFLRAVAENSRHGLPLSLPERRAAALRVLATHPDLSDRAIGLLTGLSPKTVGRLRRRSTAEVPDLNTDVRRGVDGRSRPVSAATGRRRAAEIIAADPSATLREIAKAAGVSVGTAHDVRLRVRRGTDPAPGRQRATGGITMPVGAPPAGSMSTGGRSAASAGLPRLLPRLASDPAVRQTETGRGLLRLLHAHAAAGAGWPAIAEALPPHCAGTVIAIARECARDWERLARRLEQRADGTR</sequence>
<protein>
    <submittedName>
        <fullName evidence="3">ParB/RepB/Spo0J family partition protein</fullName>
    </submittedName>
</protein>
<dbReference type="Gene3D" id="3.90.1530.10">
    <property type="entry name" value="Conserved hypothetical protein from pyrococcus furiosus pfu- 392566-001, ParB domain"/>
    <property type="match status" value="1"/>
</dbReference>
<gene>
    <name evidence="3" type="ORF">ACFQZM_47510</name>
</gene>
<evidence type="ECO:0000256" key="1">
    <source>
        <dbReference type="SAM" id="MobiDB-lite"/>
    </source>
</evidence>
<comment type="caution">
    <text evidence="3">The sequence shown here is derived from an EMBL/GenBank/DDBJ whole genome shotgun (WGS) entry which is preliminary data.</text>
</comment>
<accession>A0ABW2Y0W0</accession>
<reference evidence="4" key="1">
    <citation type="journal article" date="2019" name="Int. J. Syst. Evol. Microbiol.">
        <title>The Global Catalogue of Microorganisms (GCM) 10K type strain sequencing project: providing services to taxonomists for standard genome sequencing and annotation.</title>
        <authorList>
            <consortium name="The Broad Institute Genomics Platform"/>
            <consortium name="The Broad Institute Genome Sequencing Center for Infectious Disease"/>
            <person name="Wu L."/>
            <person name="Ma J."/>
        </authorList>
    </citation>
    <scope>NUCLEOTIDE SEQUENCE [LARGE SCALE GENOMIC DNA]</scope>
    <source>
        <strain evidence="4">JCM 9371</strain>
    </source>
</reference>
<dbReference type="SUPFAM" id="SSF110849">
    <property type="entry name" value="ParB/Sulfiredoxin"/>
    <property type="match status" value="1"/>
</dbReference>
<evidence type="ECO:0000259" key="2">
    <source>
        <dbReference type="SMART" id="SM00470"/>
    </source>
</evidence>
<dbReference type="InterPro" id="IPR003115">
    <property type="entry name" value="ParB_N"/>
</dbReference>
<dbReference type="InterPro" id="IPR036086">
    <property type="entry name" value="ParB/Sulfiredoxin_sf"/>
</dbReference>
<evidence type="ECO:0000313" key="3">
    <source>
        <dbReference type="EMBL" id="MFD0692207.1"/>
    </source>
</evidence>
<evidence type="ECO:0000313" key="4">
    <source>
        <dbReference type="Proteomes" id="UP001597063"/>
    </source>
</evidence>
<proteinExistence type="predicted"/>
<organism evidence="3 4">
    <name type="scientific">Actinomadura fibrosa</name>
    <dbReference type="NCBI Taxonomy" id="111802"/>
    <lineage>
        <taxon>Bacteria</taxon>
        <taxon>Bacillati</taxon>
        <taxon>Actinomycetota</taxon>
        <taxon>Actinomycetes</taxon>
        <taxon>Streptosporangiales</taxon>
        <taxon>Thermomonosporaceae</taxon>
        <taxon>Actinomadura</taxon>
    </lineage>
</organism>
<name>A0ABW2Y0W0_9ACTN</name>
<feature type="region of interest" description="Disordered" evidence="1">
    <location>
        <begin position="1"/>
        <end position="21"/>
    </location>
</feature>
<dbReference type="RefSeq" id="WP_131760218.1">
    <property type="nucleotide sequence ID" value="NZ_JBHTGP010000038.1"/>
</dbReference>
<dbReference type="Proteomes" id="UP001597063">
    <property type="component" value="Unassembled WGS sequence"/>
</dbReference>
<feature type="region of interest" description="Disordered" evidence="1">
    <location>
        <begin position="198"/>
        <end position="233"/>
    </location>
</feature>
<feature type="domain" description="ParB-like N-terminal" evidence="2">
    <location>
        <begin position="1"/>
        <end position="83"/>
    </location>
</feature>
<dbReference type="Pfam" id="PF02195">
    <property type="entry name" value="ParB_N"/>
    <property type="match status" value="1"/>
</dbReference>
<keyword evidence="4" id="KW-1185">Reference proteome</keyword>
<dbReference type="EMBL" id="JBHTGP010000038">
    <property type="protein sequence ID" value="MFD0692207.1"/>
    <property type="molecule type" value="Genomic_DNA"/>
</dbReference>
<dbReference type="SMART" id="SM00470">
    <property type="entry name" value="ParB"/>
    <property type="match status" value="1"/>
</dbReference>